<sequence>MKFANSIAAAVTLAAGSTTAFVFPMNQFIDTSLKVMQTTSALRLTPQDLTDMMAKAHEEKIRALKDIEDKKNAEIQALKSEVESLKQSSLAPASTAPAIVPSKNFSLDITNMSKEQLAGRLVTYQQFMSKYIVEAQEQKIKAVKAAEAAITAKYEQKLKLYQAKTPPTSAPSTTATKLYEGRNANVAAAAAAGKSRWGDMEVSKAQGNGYVNGVQVVNGATAPLEKDEGGPLPITILSGSSLYYHRNQMVAKAGAAGKSRWGDAEVEKATKEAAKVPSLASFSSVSASASSPASAASTTAPTAPKVVITPEIEAADHGLRSDGGVGGPSLAERVNLGERLFASNGDTNAPALNGRVSPSLYDSRNARVAAAAAAGKSRWGTMENLKATNLSSNALSGAAASAVAVAVPPAVEAADHGMRADGGVGGPTLAQRVNLGADLLKP</sequence>
<reference evidence="2" key="1">
    <citation type="journal article" date="2021" name="Sci. Rep.">
        <title>Diploid genomic architecture of Nitzschia inconspicua, an elite biomass production diatom.</title>
        <authorList>
            <person name="Oliver A."/>
            <person name="Podell S."/>
            <person name="Pinowska A."/>
            <person name="Traller J.C."/>
            <person name="Smith S.R."/>
            <person name="McClure R."/>
            <person name="Beliaev A."/>
            <person name="Bohutskyi P."/>
            <person name="Hill E.A."/>
            <person name="Rabines A."/>
            <person name="Zheng H."/>
            <person name="Allen L.Z."/>
            <person name="Kuo A."/>
            <person name="Grigoriev I.V."/>
            <person name="Allen A.E."/>
            <person name="Hazlebeck D."/>
            <person name="Allen E.E."/>
        </authorList>
    </citation>
    <scope>NUCLEOTIDE SEQUENCE</scope>
    <source>
        <strain evidence="2">Hildebrandi</strain>
    </source>
</reference>
<evidence type="ECO:0000256" key="1">
    <source>
        <dbReference type="SAM" id="Coils"/>
    </source>
</evidence>
<dbReference type="OrthoDB" id="202237at2759"/>
<evidence type="ECO:0000313" key="2">
    <source>
        <dbReference type="EMBL" id="KAG7357147.1"/>
    </source>
</evidence>
<proteinExistence type="predicted"/>
<dbReference type="Proteomes" id="UP000693970">
    <property type="component" value="Unassembled WGS sequence"/>
</dbReference>
<dbReference type="AlphaFoldDB" id="A0A9K3PRP8"/>
<comment type="caution">
    <text evidence="2">The sequence shown here is derived from an EMBL/GenBank/DDBJ whole genome shotgun (WGS) entry which is preliminary data.</text>
</comment>
<keyword evidence="3" id="KW-1185">Reference proteome</keyword>
<feature type="coiled-coil region" evidence="1">
    <location>
        <begin position="54"/>
        <end position="88"/>
    </location>
</feature>
<evidence type="ECO:0000313" key="3">
    <source>
        <dbReference type="Proteomes" id="UP000693970"/>
    </source>
</evidence>
<reference evidence="2" key="2">
    <citation type="submission" date="2021-04" db="EMBL/GenBank/DDBJ databases">
        <authorList>
            <person name="Podell S."/>
        </authorList>
    </citation>
    <scope>NUCLEOTIDE SEQUENCE</scope>
    <source>
        <strain evidence="2">Hildebrandi</strain>
    </source>
</reference>
<keyword evidence="1" id="KW-0175">Coiled coil</keyword>
<protein>
    <submittedName>
        <fullName evidence="2">Uncharacterized protein</fullName>
    </submittedName>
</protein>
<gene>
    <name evidence="2" type="ORF">IV203_001835</name>
</gene>
<organism evidence="2 3">
    <name type="scientific">Nitzschia inconspicua</name>
    <dbReference type="NCBI Taxonomy" id="303405"/>
    <lineage>
        <taxon>Eukaryota</taxon>
        <taxon>Sar</taxon>
        <taxon>Stramenopiles</taxon>
        <taxon>Ochrophyta</taxon>
        <taxon>Bacillariophyta</taxon>
        <taxon>Bacillariophyceae</taxon>
        <taxon>Bacillariophycidae</taxon>
        <taxon>Bacillariales</taxon>
        <taxon>Bacillariaceae</taxon>
        <taxon>Nitzschia</taxon>
    </lineage>
</organism>
<accession>A0A9K3PRP8</accession>
<name>A0A9K3PRP8_9STRA</name>
<dbReference type="EMBL" id="JAGRRH010000015">
    <property type="protein sequence ID" value="KAG7357147.1"/>
    <property type="molecule type" value="Genomic_DNA"/>
</dbReference>